<dbReference type="PANTHER" id="PTHR47959">
    <property type="entry name" value="ATP-DEPENDENT RNA HELICASE RHLE-RELATED"/>
    <property type="match status" value="1"/>
</dbReference>
<evidence type="ECO:0000256" key="11">
    <source>
        <dbReference type="SAM" id="MobiDB-lite"/>
    </source>
</evidence>
<comment type="catalytic activity">
    <reaction evidence="8">
        <text>ATP + H2O = ADP + phosphate + H(+)</text>
        <dbReference type="Rhea" id="RHEA:13065"/>
        <dbReference type="ChEBI" id="CHEBI:15377"/>
        <dbReference type="ChEBI" id="CHEBI:15378"/>
        <dbReference type="ChEBI" id="CHEBI:30616"/>
        <dbReference type="ChEBI" id="CHEBI:43474"/>
        <dbReference type="ChEBI" id="CHEBI:456216"/>
        <dbReference type="EC" id="3.6.4.13"/>
    </reaction>
</comment>
<comment type="caution">
    <text evidence="15">The sequence shown here is derived from an EMBL/GenBank/DDBJ whole genome shotgun (WGS) entry which is preliminary data.</text>
</comment>
<feature type="domain" description="DEAD-box RNA helicase Q" evidence="14">
    <location>
        <begin position="150"/>
        <end position="182"/>
    </location>
</feature>
<protein>
    <recommendedName>
        <fullName evidence="1">RNA helicase</fullName>
        <ecNumber evidence="1">3.6.4.13</ecNumber>
    </recommendedName>
</protein>
<dbReference type="AlphaFoldDB" id="A0AAW1QKQ5"/>
<evidence type="ECO:0000259" key="12">
    <source>
        <dbReference type="PROSITE" id="PS51192"/>
    </source>
</evidence>
<dbReference type="PROSITE" id="PS51194">
    <property type="entry name" value="HELICASE_CTER"/>
    <property type="match status" value="1"/>
</dbReference>
<accession>A0AAW1QKQ5</accession>
<evidence type="ECO:0000256" key="1">
    <source>
        <dbReference type="ARBA" id="ARBA00012552"/>
    </source>
</evidence>
<comment type="similarity">
    <text evidence="7">Belongs to the DEAD box helicase family. DDX52/ROK1 subfamily.</text>
</comment>
<evidence type="ECO:0000313" key="16">
    <source>
        <dbReference type="Proteomes" id="UP001438707"/>
    </source>
</evidence>
<reference evidence="15 16" key="1">
    <citation type="journal article" date="2024" name="Nat. Commun.">
        <title>Phylogenomics reveals the evolutionary origins of lichenization in chlorophyte algae.</title>
        <authorList>
            <person name="Puginier C."/>
            <person name="Libourel C."/>
            <person name="Otte J."/>
            <person name="Skaloud P."/>
            <person name="Haon M."/>
            <person name="Grisel S."/>
            <person name="Petersen M."/>
            <person name="Berrin J.G."/>
            <person name="Delaux P.M."/>
            <person name="Dal Grande F."/>
            <person name="Keller J."/>
        </authorList>
    </citation>
    <scope>NUCLEOTIDE SEQUENCE [LARGE SCALE GENOMIC DNA]</scope>
    <source>
        <strain evidence="15 16">SAG 2145</strain>
    </source>
</reference>
<dbReference type="Gene3D" id="3.40.50.300">
    <property type="entry name" value="P-loop containing nucleotide triphosphate hydrolases"/>
    <property type="match status" value="2"/>
</dbReference>
<dbReference type="EC" id="3.6.4.13" evidence="1"/>
<evidence type="ECO:0000259" key="14">
    <source>
        <dbReference type="PROSITE" id="PS51195"/>
    </source>
</evidence>
<evidence type="ECO:0000256" key="9">
    <source>
        <dbReference type="PROSITE-ProRule" id="PRU00552"/>
    </source>
</evidence>
<dbReference type="EMBL" id="JALJOS010000034">
    <property type="protein sequence ID" value="KAK9822019.1"/>
    <property type="molecule type" value="Genomic_DNA"/>
</dbReference>
<keyword evidence="3 10" id="KW-0378">Hydrolase</keyword>
<dbReference type="InterPro" id="IPR044764">
    <property type="entry name" value="DDX52/Rok1_DEADc"/>
</dbReference>
<gene>
    <name evidence="15" type="ORF">WJX74_000975</name>
</gene>
<feature type="domain" description="Helicase C-terminal" evidence="13">
    <location>
        <begin position="409"/>
        <end position="553"/>
    </location>
</feature>
<dbReference type="InterPro" id="IPR000629">
    <property type="entry name" value="RNA-helicase_DEAD-box_CS"/>
</dbReference>
<keyword evidence="5 10" id="KW-0067">ATP-binding</keyword>
<feature type="short sequence motif" description="Q motif" evidence="9">
    <location>
        <begin position="150"/>
        <end position="182"/>
    </location>
</feature>
<dbReference type="SMART" id="SM00487">
    <property type="entry name" value="DEXDc"/>
    <property type="match status" value="1"/>
</dbReference>
<evidence type="ECO:0000313" key="15">
    <source>
        <dbReference type="EMBL" id="KAK9822019.1"/>
    </source>
</evidence>
<dbReference type="InterPro" id="IPR050079">
    <property type="entry name" value="DEAD_box_RNA_helicase"/>
</dbReference>
<dbReference type="Pfam" id="PF00270">
    <property type="entry name" value="DEAD"/>
    <property type="match status" value="1"/>
</dbReference>
<dbReference type="CDD" id="cd18787">
    <property type="entry name" value="SF2_C_DEAD"/>
    <property type="match status" value="1"/>
</dbReference>
<evidence type="ECO:0000256" key="8">
    <source>
        <dbReference type="ARBA" id="ARBA00047984"/>
    </source>
</evidence>
<evidence type="ECO:0000256" key="7">
    <source>
        <dbReference type="ARBA" id="ARBA00024355"/>
    </source>
</evidence>
<evidence type="ECO:0000256" key="5">
    <source>
        <dbReference type="ARBA" id="ARBA00022840"/>
    </source>
</evidence>
<dbReference type="GO" id="GO:0005524">
    <property type="term" value="F:ATP binding"/>
    <property type="evidence" value="ECO:0007669"/>
    <property type="project" value="UniProtKB-KW"/>
</dbReference>
<evidence type="ECO:0000256" key="6">
    <source>
        <dbReference type="ARBA" id="ARBA00022884"/>
    </source>
</evidence>
<keyword evidence="16" id="KW-1185">Reference proteome</keyword>
<sequence>MSNDIFAALRCGISFKRREKPPAAALSLPAVTAGCLDSGLSGDSEGLRLSKSSAKLQPRKAGNQFEPVSPQEAKQLPKKRKLHPEEEVPEPLVLQPSALASKFKRRKKVQEVAQPNTKTPEAARLVEAANVARKQHRIHIKGPQAPAPLQSFEELLASDAISTRLQHNLRASGFQEPTPIQRQAVPALLAGREVLAAAPTGSGKTLAYLLPIVARLAAIRKRERRLEEQQAKKAARKAKRRAESMAEPGKGPWAVIVSPSRELAGQIRRALGLLSRGTGVTSILLKPASAAGADFSKVDVLLATPLRLARALKRRSVCLSDTRFLIMDEADKLFDEGLLPQIDSIVHACSHPARVLALFSATLPEGVEQLARGVMQDPLRILVGPRNAAATNVKQRLHFVGSELGRFMALRQLLAQGLTPPVLVFTASKQRAQQLHQDLSRAGVRVDVIHAEQTDAVREAAIDNFRAGSTWLLIATDLVGRGMDFLGVTTVVNYDFPTSTHDYVHRVGRTGRAGRHGEAITFFTEEDGGQLKPIANVIRASGSDVPDWMLQLTKFRNKNRAELKRASAYMDEADTFTRPGQGRLKRKAYHHPATTRT</sequence>
<feature type="region of interest" description="Disordered" evidence="11">
    <location>
        <begin position="228"/>
        <end position="247"/>
    </location>
</feature>
<proteinExistence type="inferred from homology"/>
<dbReference type="GO" id="GO:0003723">
    <property type="term" value="F:RNA binding"/>
    <property type="evidence" value="ECO:0007669"/>
    <property type="project" value="UniProtKB-KW"/>
</dbReference>
<dbReference type="GO" id="GO:0030490">
    <property type="term" value="P:maturation of SSU-rRNA"/>
    <property type="evidence" value="ECO:0007669"/>
    <property type="project" value="InterPro"/>
</dbReference>
<dbReference type="PANTHER" id="PTHR47959:SF15">
    <property type="entry name" value="RNA HELICASE"/>
    <property type="match status" value="1"/>
</dbReference>
<evidence type="ECO:0000256" key="10">
    <source>
        <dbReference type="RuleBase" id="RU000492"/>
    </source>
</evidence>
<dbReference type="PROSITE" id="PS00039">
    <property type="entry name" value="DEAD_ATP_HELICASE"/>
    <property type="match status" value="1"/>
</dbReference>
<dbReference type="SMART" id="SM00490">
    <property type="entry name" value="HELICc"/>
    <property type="match status" value="1"/>
</dbReference>
<dbReference type="SUPFAM" id="SSF52540">
    <property type="entry name" value="P-loop containing nucleoside triphosphate hydrolases"/>
    <property type="match status" value="1"/>
</dbReference>
<feature type="domain" description="Helicase ATP-binding" evidence="12">
    <location>
        <begin position="185"/>
        <end position="381"/>
    </location>
</feature>
<dbReference type="GO" id="GO:0003724">
    <property type="term" value="F:RNA helicase activity"/>
    <property type="evidence" value="ECO:0007669"/>
    <property type="project" value="UniProtKB-EC"/>
</dbReference>
<evidence type="ECO:0000256" key="3">
    <source>
        <dbReference type="ARBA" id="ARBA00022801"/>
    </source>
</evidence>
<keyword evidence="4 10" id="KW-0347">Helicase</keyword>
<evidence type="ECO:0000256" key="4">
    <source>
        <dbReference type="ARBA" id="ARBA00022806"/>
    </source>
</evidence>
<dbReference type="InterPro" id="IPR011545">
    <property type="entry name" value="DEAD/DEAH_box_helicase_dom"/>
</dbReference>
<dbReference type="InterPro" id="IPR001650">
    <property type="entry name" value="Helicase_C-like"/>
</dbReference>
<dbReference type="InterPro" id="IPR027417">
    <property type="entry name" value="P-loop_NTPase"/>
</dbReference>
<dbReference type="InterPro" id="IPR014001">
    <property type="entry name" value="Helicase_ATP-bd"/>
</dbReference>
<dbReference type="InterPro" id="IPR014014">
    <property type="entry name" value="RNA_helicase_DEAD_Q_motif"/>
</dbReference>
<keyword evidence="6" id="KW-0694">RNA-binding</keyword>
<organism evidence="15 16">
    <name type="scientific">Apatococcus lobatus</name>
    <dbReference type="NCBI Taxonomy" id="904363"/>
    <lineage>
        <taxon>Eukaryota</taxon>
        <taxon>Viridiplantae</taxon>
        <taxon>Chlorophyta</taxon>
        <taxon>core chlorophytes</taxon>
        <taxon>Trebouxiophyceae</taxon>
        <taxon>Chlorellales</taxon>
        <taxon>Chlorellaceae</taxon>
        <taxon>Apatococcus</taxon>
    </lineage>
</organism>
<evidence type="ECO:0000259" key="13">
    <source>
        <dbReference type="PROSITE" id="PS51194"/>
    </source>
</evidence>
<dbReference type="Proteomes" id="UP001438707">
    <property type="component" value="Unassembled WGS sequence"/>
</dbReference>
<dbReference type="PROSITE" id="PS51195">
    <property type="entry name" value="Q_MOTIF"/>
    <property type="match status" value="1"/>
</dbReference>
<feature type="region of interest" description="Disordered" evidence="11">
    <location>
        <begin position="42"/>
        <end position="90"/>
    </location>
</feature>
<dbReference type="Pfam" id="PF00271">
    <property type="entry name" value="Helicase_C"/>
    <property type="match status" value="1"/>
</dbReference>
<dbReference type="PROSITE" id="PS51192">
    <property type="entry name" value="HELICASE_ATP_BIND_1"/>
    <property type="match status" value="1"/>
</dbReference>
<dbReference type="CDD" id="cd17957">
    <property type="entry name" value="DEADc_DDX52"/>
    <property type="match status" value="1"/>
</dbReference>
<name>A0AAW1QKQ5_9CHLO</name>
<dbReference type="GO" id="GO:0016787">
    <property type="term" value="F:hydrolase activity"/>
    <property type="evidence" value="ECO:0007669"/>
    <property type="project" value="UniProtKB-KW"/>
</dbReference>
<evidence type="ECO:0000256" key="2">
    <source>
        <dbReference type="ARBA" id="ARBA00022741"/>
    </source>
</evidence>
<dbReference type="GO" id="GO:0005829">
    <property type="term" value="C:cytosol"/>
    <property type="evidence" value="ECO:0007669"/>
    <property type="project" value="TreeGrafter"/>
</dbReference>
<keyword evidence="2 10" id="KW-0547">Nucleotide-binding</keyword>